<proteinExistence type="predicted"/>
<evidence type="ECO:0000313" key="2">
    <source>
        <dbReference type="Proteomes" id="UP000041625"/>
    </source>
</evidence>
<comment type="caution">
    <text evidence="1">The sequence shown here is derived from an EMBL/GenBank/DDBJ whole genome shotgun (WGS) entry which is preliminary data.</text>
</comment>
<keyword evidence="2" id="KW-1185">Reference proteome</keyword>
<dbReference type="EMBL" id="CCKJ01000032">
    <property type="protein sequence ID" value="CDT62718.1"/>
    <property type="molecule type" value="Genomic_DNA"/>
</dbReference>
<dbReference type="Proteomes" id="UP000041625">
    <property type="component" value="Unassembled WGS sequence"/>
</dbReference>
<name>A0AA86WSD9_9VIBR</name>
<reference evidence="1 2" key="1">
    <citation type="submission" date="2014-06" db="EMBL/GenBank/DDBJ databases">
        <authorList>
            <person name="Le Roux F."/>
        </authorList>
    </citation>
    <scope>NUCLEOTIDE SEQUENCE [LARGE SCALE GENOMIC DNA]</scope>
    <source>
        <strain evidence="1 2">J2-31</strain>
    </source>
</reference>
<dbReference type="AlphaFoldDB" id="A0AA86WSD9"/>
<evidence type="ECO:0000313" key="1">
    <source>
        <dbReference type="EMBL" id="CDT62718.1"/>
    </source>
</evidence>
<gene>
    <name evidence="1" type="ORF">VCR31J2_1270649</name>
</gene>
<sequence>MKESGHLFRFLAFWNWVFLFDMVKSTVVSLKRAALAARDVFIPFNY</sequence>
<accession>A0AA86WSD9</accession>
<protein>
    <submittedName>
        <fullName evidence="1">Uncharacterized protein</fullName>
    </submittedName>
</protein>
<organism evidence="1 2">
    <name type="scientific">Vibrio coralliirubri</name>
    <dbReference type="NCBI Taxonomy" id="1516159"/>
    <lineage>
        <taxon>Bacteria</taxon>
        <taxon>Pseudomonadati</taxon>
        <taxon>Pseudomonadota</taxon>
        <taxon>Gammaproteobacteria</taxon>
        <taxon>Vibrionales</taxon>
        <taxon>Vibrionaceae</taxon>
        <taxon>Vibrio</taxon>
    </lineage>
</organism>